<proteinExistence type="inferred from homology"/>
<dbReference type="Proteomes" id="UP001231362">
    <property type="component" value="Unassembled WGS sequence"/>
</dbReference>
<evidence type="ECO:0000313" key="5">
    <source>
        <dbReference type="Proteomes" id="UP001231362"/>
    </source>
</evidence>
<dbReference type="InterPro" id="IPR027383">
    <property type="entry name" value="Znf_put"/>
</dbReference>
<dbReference type="EMBL" id="JAUSTU010000008">
    <property type="protein sequence ID" value="MDQ0155746.1"/>
    <property type="molecule type" value="Genomic_DNA"/>
</dbReference>
<name>A0ABT9V478_9BACL</name>
<dbReference type="Pfam" id="PF13490">
    <property type="entry name" value="zf-HC2"/>
    <property type="match status" value="1"/>
</dbReference>
<sequence length="81" mass="9383">MNCPTVDKLSRYADNLLSEEEYAQIHMHLKGCLDCIHVVKAFEAEEEFLKETLQTPSLPNDFASGVLERLEPYEQKVNRKK</sequence>
<accession>A0ABT9V478</accession>
<evidence type="ECO:0000256" key="2">
    <source>
        <dbReference type="ARBA" id="ARBA00024438"/>
    </source>
</evidence>
<feature type="domain" description="Putative zinc-finger" evidence="3">
    <location>
        <begin position="6"/>
        <end position="35"/>
    </location>
</feature>
<dbReference type="InterPro" id="IPR041916">
    <property type="entry name" value="Anti_sigma_zinc_sf"/>
</dbReference>
<protein>
    <recommendedName>
        <fullName evidence="2">Anti-sigma-W factor RsiW</fullName>
    </recommendedName>
</protein>
<comment type="caution">
    <text evidence="4">The sequence shown here is derived from an EMBL/GenBank/DDBJ whole genome shotgun (WGS) entry which is preliminary data.</text>
</comment>
<dbReference type="Gene3D" id="1.10.10.1320">
    <property type="entry name" value="Anti-sigma factor, zinc-finger domain"/>
    <property type="match status" value="1"/>
</dbReference>
<evidence type="ECO:0000256" key="1">
    <source>
        <dbReference type="ARBA" id="ARBA00024353"/>
    </source>
</evidence>
<keyword evidence="5" id="KW-1185">Reference proteome</keyword>
<gene>
    <name evidence="4" type="ORF">J2S07_002051</name>
</gene>
<dbReference type="RefSeq" id="WP_307150272.1">
    <property type="nucleotide sequence ID" value="NZ_JAUSTU010000008.1"/>
</dbReference>
<organism evidence="4 5">
    <name type="scientific">Anoxybacillus andreesenii</name>
    <dbReference type="NCBI Taxonomy" id="1325932"/>
    <lineage>
        <taxon>Bacteria</taxon>
        <taxon>Bacillati</taxon>
        <taxon>Bacillota</taxon>
        <taxon>Bacilli</taxon>
        <taxon>Bacillales</taxon>
        <taxon>Anoxybacillaceae</taxon>
        <taxon>Anoxybacillus</taxon>
    </lineage>
</organism>
<evidence type="ECO:0000259" key="3">
    <source>
        <dbReference type="Pfam" id="PF13490"/>
    </source>
</evidence>
<reference evidence="4 5" key="1">
    <citation type="submission" date="2023-07" db="EMBL/GenBank/DDBJ databases">
        <title>Genomic Encyclopedia of Type Strains, Phase IV (KMG-IV): sequencing the most valuable type-strain genomes for metagenomic binning, comparative biology and taxonomic classification.</title>
        <authorList>
            <person name="Goeker M."/>
        </authorList>
    </citation>
    <scope>NUCLEOTIDE SEQUENCE [LARGE SCALE GENOMIC DNA]</scope>
    <source>
        <strain evidence="4 5">DSM 23948</strain>
    </source>
</reference>
<evidence type="ECO:0000313" key="4">
    <source>
        <dbReference type="EMBL" id="MDQ0155746.1"/>
    </source>
</evidence>
<comment type="similarity">
    <text evidence="1">Belongs to the zinc-associated anti-sigma factor (ZAS) superfamily. Anti-sigma-W factor family.</text>
</comment>